<name>A0A6S4Q250_VIBVL</name>
<sequence length="61" mass="6641">MSLEVLESVLLLVGIVAACIAAVPVIKSWIPTKLTKDERAILKLALSNPNFKRDLRIQLGA</sequence>
<keyword evidence="1" id="KW-1133">Transmembrane helix</keyword>
<proteinExistence type="predicted"/>
<dbReference type="EMBL" id="AB609752">
    <property type="protein sequence ID" value="BBE38968.1"/>
    <property type="molecule type" value="Genomic_DNA"/>
</dbReference>
<protein>
    <submittedName>
        <fullName evidence="2">Uncharacterized protein</fullName>
    </submittedName>
</protein>
<organism evidence="2">
    <name type="scientific">Vibrio vulnificus</name>
    <dbReference type="NCBI Taxonomy" id="672"/>
    <lineage>
        <taxon>Bacteria</taxon>
        <taxon>Pseudomonadati</taxon>
        <taxon>Pseudomonadota</taxon>
        <taxon>Gammaproteobacteria</taxon>
        <taxon>Vibrionales</taxon>
        <taxon>Vibrionaceae</taxon>
        <taxon>Vibrio</taxon>
    </lineage>
</organism>
<keyword evidence="1" id="KW-0472">Membrane</keyword>
<keyword evidence="1" id="KW-0812">Transmembrane</keyword>
<dbReference type="AlphaFoldDB" id="A0A6S4Q250"/>
<evidence type="ECO:0000256" key="1">
    <source>
        <dbReference type="SAM" id="Phobius"/>
    </source>
</evidence>
<dbReference type="RefSeq" id="WP_103193574.1">
    <property type="nucleotide sequence ID" value="NZ_JBEIBI010000030.1"/>
</dbReference>
<feature type="transmembrane region" description="Helical" evidence="1">
    <location>
        <begin position="6"/>
        <end position="26"/>
    </location>
</feature>
<reference evidence="2" key="1">
    <citation type="submission" date="2011-01" db="EMBL/GenBank/DDBJ databases">
        <title>Evolutionary Significance of Chromosomal Super-Integrons in Vibrio vulnificus Strains.</title>
        <authorList>
            <person name="Shu H.Y."/>
            <person name="Wu K.M."/>
            <person name="Liu T.T."/>
            <person name="Liu Y.M."/>
            <person name="Liao T.L."/>
            <person name="Hor L.I."/>
            <person name="Tsai S.F."/>
            <person name="Chen C.Y."/>
        </authorList>
    </citation>
    <scope>NUCLEOTIDE SEQUENCE</scope>
    <source>
        <strain evidence="2">CG021</strain>
    </source>
</reference>
<accession>A0A6S4Q250</accession>
<evidence type="ECO:0000313" key="2">
    <source>
        <dbReference type="EMBL" id="BBE38968.1"/>
    </source>
</evidence>